<evidence type="ECO:0000313" key="3">
    <source>
        <dbReference type="EMBL" id="MBO0934655.1"/>
    </source>
</evidence>
<protein>
    <submittedName>
        <fullName evidence="3">Uncharacterized protein</fullName>
    </submittedName>
</protein>
<keyword evidence="4" id="KW-1185">Reference proteome</keyword>
<keyword evidence="1" id="KW-0812">Transmembrane</keyword>
<dbReference type="EMBL" id="JAFMYU010000035">
    <property type="protein sequence ID" value="MBO0934655.1"/>
    <property type="molecule type" value="Genomic_DNA"/>
</dbReference>
<feature type="transmembrane region" description="Helical" evidence="1">
    <location>
        <begin position="225"/>
        <end position="244"/>
    </location>
</feature>
<proteinExistence type="predicted"/>
<keyword evidence="1" id="KW-1133">Transmembrane helix</keyword>
<dbReference type="RefSeq" id="WP_207338620.1">
    <property type="nucleotide sequence ID" value="NZ_JAFMYU010000035.1"/>
</dbReference>
<name>A0A939GBT0_9BACT</name>
<organism evidence="3 4">
    <name type="scientific">Fibrella aquatilis</name>
    <dbReference type="NCBI Taxonomy" id="2817059"/>
    <lineage>
        <taxon>Bacteria</taxon>
        <taxon>Pseudomonadati</taxon>
        <taxon>Bacteroidota</taxon>
        <taxon>Cytophagia</taxon>
        <taxon>Cytophagales</taxon>
        <taxon>Spirosomataceae</taxon>
        <taxon>Fibrella</taxon>
    </lineage>
</organism>
<feature type="signal peptide" evidence="2">
    <location>
        <begin position="1"/>
        <end position="17"/>
    </location>
</feature>
<comment type="caution">
    <text evidence="3">The sequence shown here is derived from an EMBL/GenBank/DDBJ whole genome shotgun (WGS) entry which is preliminary data.</text>
</comment>
<evidence type="ECO:0000313" key="4">
    <source>
        <dbReference type="Proteomes" id="UP000664795"/>
    </source>
</evidence>
<evidence type="ECO:0000256" key="2">
    <source>
        <dbReference type="SAM" id="SignalP"/>
    </source>
</evidence>
<dbReference type="Proteomes" id="UP000664795">
    <property type="component" value="Unassembled WGS sequence"/>
</dbReference>
<feature type="chain" id="PRO_5037153151" evidence="2">
    <location>
        <begin position="18"/>
        <end position="288"/>
    </location>
</feature>
<evidence type="ECO:0000256" key="1">
    <source>
        <dbReference type="SAM" id="Phobius"/>
    </source>
</evidence>
<dbReference type="AlphaFoldDB" id="A0A939GBT0"/>
<gene>
    <name evidence="3" type="ORF">J2I48_26840</name>
</gene>
<reference evidence="3 4" key="1">
    <citation type="submission" date="2021-03" db="EMBL/GenBank/DDBJ databases">
        <title>Fibrella sp. HMF5036 genome sequencing and assembly.</title>
        <authorList>
            <person name="Kang H."/>
            <person name="Kim H."/>
            <person name="Bae S."/>
            <person name="Joh K."/>
        </authorList>
    </citation>
    <scope>NUCLEOTIDE SEQUENCE [LARGE SCALE GENOMIC DNA]</scope>
    <source>
        <strain evidence="3 4">HMF5036</strain>
    </source>
</reference>
<accession>A0A939GBT0</accession>
<sequence>MKTFVHILLLVPGLSFAQPDSLAPQRSVIPPRPPADTLKPIEFREIPYQYTTSSTNTYGGHRRTSYSTHTGIHRIYTYDGIDVVDPETTLWPTLLAVNDPDVARLRQEYSTIKANQATAVTMGTVLMVPGLIMMGVGLAQNREYRNLVAKQNAAYYSLPTTTYVTKNCDRWGGSTNSQGVYFWTCATDPSITYTGNYPPLSVQIPVTTTPARPTSTPVTVSDGKGLMIAGLVSTLIGTIVFYSSRGDRSGTFLRAVQYYNRALKQPISWQLLPYSSFGTAGPSIVVRF</sequence>
<keyword evidence="1" id="KW-0472">Membrane</keyword>
<keyword evidence="2" id="KW-0732">Signal</keyword>